<accession>A0A2Z7D1V4</accession>
<name>A0A2Z7D1V4_9LAMI</name>
<gene>
    <name evidence="2" type="ORF">F511_37701</name>
</gene>
<dbReference type="Proteomes" id="UP000250235">
    <property type="component" value="Unassembled WGS sequence"/>
</dbReference>
<keyword evidence="3" id="KW-1185">Reference proteome</keyword>
<evidence type="ECO:0000256" key="1">
    <source>
        <dbReference type="SAM" id="MobiDB-lite"/>
    </source>
</evidence>
<evidence type="ECO:0000313" key="2">
    <source>
        <dbReference type="EMBL" id="KZV52289.1"/>
    </source>
</evidence>
<proteinExistence type="predicted"/>
<dbReference type="EMBL" id="KQ991123">
    <property type="protein sequence ID" value="KZV52289.1"/>
    <property type="molecule type" value="Genomic_DNA"/>
</dbReference>
<feature type="compositionally biased region" description="Basic and acidic residues" evidence="1">
    <location>
        <begin position="70"/>
        <end position="80"/>
    </location>
</feature>
<reference evidence="2 3" key="1">
    <citation type="journal article" date="2015" name="Proc. Natl. Acad. Sci. U.S.A.">
        <title>The resurrection genome of Boea hygrometrica: A blueprint for survival of dehydration.</title>
        <authorList>
            <person name="Xiao L."/>
            <person name="Yang G."/>
            <person name="Zhang L."/>
            <person name="Yang X."/>
            <person name="Zhao S."/>
            <person name="Ji Z."/>
            <person name="Zhou Q."/>
            <person name="Hu M."/>
            <person name="Wang Y."/>
            <person name="Chen M."/>
            <person name="Xu Y."/>
            <person name="Jin H."/>
            <person name="Xiao X."/>
            <person name="Hu G."/>
            <person name="Bao F."/>
            <person name="Hu Y."/>
            <person name="Wan P."/>
            <person name="Li L."/>
            <person name="Deng X."/>
            <person name="Kuang T."/>
            <person name="Xiang C."/>
            <person name="Zhu J.K."/>
            <person name="Oliver M.J."/>
            <person name="He Y."/>
        </authorList>
    </citation>
    <scope>NUCLEOTIDE SEQUENCE [LARGE SCALE GENOMIC DNA]</scope>
    <source>
        <strain evidence="3">cv. XS01</strain>
    </source>
</reference>
<organism evidence="2 3">
    <name type="scientific">Dorcoceras hygrometricum</name>
    <dbReference type="NCBI Taxonomy" id="472368"/>
    <lineage>
        <taxon>Eukaryota</taxon>
        <taxon>Viridiplantae</taxon>
        <taxon>Streptophyta</taxon>
        <taxon>Embryophyta</taxon>
        <taxon>Tracheophyta</taxon>
        <taxon>Spermatophyta</taxon>
        <taxon>Magnoliopsida</taxon>
        <taxon>eudicotyledons</taxon>
        <taxon>Gunneridae</taxon>
        <taxon>Pentapetalae</taxon>
        <taxon>asterids</taxon>
        <taxon>lamiids</taxon>
        <taxon>Lamiales</taxon>
        <taxon>Gesneriaceae</taxon>
        <taxon>Didymocarpoideae</taxon>
        <taxon>Trichosporeae</taxon>
        <taxon>Loxocarpinae</taxon>
        <taxon>Dorcoceras</taxon>
    </lineage>
</organism>
<evidence type="ECO:0000313" key="3">
    <source>
        <dbReference type="Proteomes" id="UP000250235"/>
    </source>
</evidence>
<dbReference type="AlphaFoldDB" id="A0A2Z7D1V4"/>
<sequence length="80" mass="9052">MNWELRANQICPTLLTQQKALNKHKTTEGRCLRDPPPSPPKSSKETPNEASKQEDSNATTLNSVGAIYRRQSEKIRFGEQ</sequence>
<protein>
    <submittedName>
        <fullName evidence="2">Uncharacterized protein</fullName>
    </submittedName>
</protein>
<feature type="region of interest" description="Disordered" evidence="1">
    <location>
        <begin position="21"/>
        <end position="80"/>
    </location>
</feature>
<feature type="compositionally biased region" description="Basic and acidic residues" evidence="1">
    <location>
        <begin position="42"/>
        <end position="55"/>
    </location>
</feature>